<dbReference type="Proteomes" id="UP000178759">
    <property type="component" value="Unassembled WGS sequence"/>
</dbReference>
<evidence type="ECO:0000313" key="11">
    <source>
        <dbReference type="Proteomes" id="UP000178759"/>
    </source>
</evidence>
<sequence>MKVTAIAPANIAFIKYWGRKDAKLRIPSNPSISMNLSACITKTTVEFSNDFKQDTVTKGFDEKRIIAHIDRIRDLAKTKMRAKITTNNSFPTSVGVASSASGFAALTVAAAAALGLKLSPKKLSSLARLGSGSACRSIPDGFVKWEGEYAYSLYPHDYWDLRDILVIVESKQKEISSSKGHEAVETSPFFAKRLAMIPKRIKWIEKALGEKNFPAFGKVIEEDCLDMHHVMQTQDPPLIYWNDKTREIMDTVRRWRKEGIPVYFTIDAGANVHLICEGKDERKVIETLGSRYQIIINKPARGAHLI</sequence>
<dbReference type="InterPro" id="IPR029765">
    <property type="entry name" value="Mev_diP_decarb"/>
</dbReference>
<dbReference type="InterPro" id="IPR020568">
    <property type="entry name" value="Ribosomal_Su5_D2-typ_SF"/>
</dbReference>
<name>A0A1F6AHA5_9BACT</name>
<dbReference type="Gene3D" id="3.30.70.890">
    <property type="entry name" value="GHMP kinase, C-terminal domain"/>
    <property type="match status" value="1"/>
</dbReference>
<dbReference type="EC" id="4.1.1.33" evidence="2"/>
<dbReference type="PANTHER" id="PTHR10977">
    <property type="entry name" value="DIPHOSPHOMEVALONATE DECARBOXYLASE"/>
    <property type="match status" value="1"/>
</dbReference>
<keyword evidence="3" id="KW-0444">Lipid biosynthesis</keyword>
<evidence type="ECO:0000256" key="3">
    <source>
        <dbReference type="ARBA" id="ARBA00022516"/>
    </source>
</evidence>
<keyword evidence="5" id="KW-0067">ATP-binding</keyword>
<evidence type="ECO:0000256" key="6">
    <source>
        <dbReference type="ARBA" id="ARBA00023098"/>
    </source>
</evidence>
<comment type="caution">
    <text evidence="10">The sequence shown here is derived from an EMBL/GenBank/DDBJ whole genome shotgun (WGS) entry which is preliminary data.</text>
</comment>
<keyword evidence="6" id="KW-0443">Lipid metabolism</keyword>
<dbReference type="InterPro" id="IPR053859">
    <property type="entry name" value="MVD-like_N"/>
</dbReference>
<dbReference type="PIRSF" id="PIRSF015950">
    <property type="entry name" value="Mev_P_decrbx"/>
    <property type="match status" value="1"/>
</dbReference>
<accession>A0A1F6AHA5</accession>
<evidence type="ECO:0000313" key="10">
    <source>
        <dbReference type="EMBL" id="OGG24104.1"/>
    </source>
</evidence>
<dbReference type="SUPFAM" id="SSF54211">
    <property type="entry name" value="Ribosomal protein S5 domain 2-like"/>
    <property type="match status" value="1"/>
</dbReference>
<evidence type="ECO:0000259" key="9">
    <source>
        <dbReference type="Pfam" id="PF22700"/>
    </source>
</evidence>
<dbReference type="Pfam" id="PF22700">
    <property type="entry name" value="MVD-like_N"/>
    <property type="match status" value="1"/>
</dbReference>
<dbReference type="PANTHER" id="PTHR10977:SF3">
    <property type="entry name" value="DIPHOSPHOMEVALONATE DECARBOXYLASE"/>
    <property type="match status" value="1"/>
</dbReference>
<dbReference type="InterPro" id="IPR041431">
    <property type="entry name" value="Mvd1_C"/>
</dbReference>
<evidence type="ECO:0000256" key="1">
    <source>
        <dbReference type="ARBA" id="ARBA00008831"/>
    </source>
</evidence>
<dbReference type="InterPro" id="IPR005935">
    <property type="entry name" value="Mev_decarb"/>
</dbReference>
<feature type="domain" description="Diphosphomevalonate decarboxylase-like N-terminal" evidence="9">
    <location>
        <begin position="7"/>
        <end position="147"/>
    </location>
</feature>
<comment type="similarity">
    <text evidence="1">Belongs to the diphosphomevalonate decarboxylase family.</text>
</comment>
<dbReference type="GO" id="GO:0005524">
    <property type="term" value="F:ATP binding"/>
    <property type="evidence" value="ECO:0007669"/>
    <property type="project" value="UniProtKB-KW"/>
</dbReference>
<dbReference type="GO" id="GO:0019287">
    <property type="term" value="P:isopentenyl diphosphate biosynthetic process, mevalonate pathway"/>
    <property type="evidence" value="ECO:0007669"/>
    <property type="project" value="InterPro"/>
</dbReference>
<evidence type="ECO:0000256" key="2">
    <source>
        <dbReference type="ARBA" id="ARBA00012296"/>
    </source>
</evidence>
<dbReference type="GO" id="GO:0004163">
    <property type="term" value="F:diphosphomevalonate decarboxylase activity"/>
    <property type="evidence" value="ECO:0007669"/>
    <property type="project" value="UniProtKB-EC"/>
</dbReference>
<dbReference type="NCBIfam" id="TIGR01240">
    <property type="entry name" value="mevDPdecarb"/>
    <property type="match status" value="1"/>
</dbReference>
<keyword evidence="4" id="KW-0547">Nucleotide-binding</keyword>
<feature type="domain" description="Mvd1 C-terminal" evidence="8">
    <location>
        <begin position="165"/>
        <end position="293"/>
    </location>
</feature>
<evidence type="ECO:0000259" key="8">
    <source>
        <dbReference type="Pfam" id="PF18376"/>
    </source>
</evidence>
<keyword evidence="7" id="KW-0456">Lyase</keyword>
<evidence type="ECO:0000256" key="4">
    <source>
        <dbReference type="ARBA" id="ARBA00022741"/>
    </source>
</evidence>
<evidence type="ECO:0000256" key="7">
    <source>
        <dbReference type="ARBA" id="ARBA00023239"/>
    </source>
</evidence>
<dbReference type="EMBL" id="MFJV01000001">
    <property type="protein sequence ID" value="OGG24104.1"/>
    <property type="molecule type" value="Genomic_DNA"/>
</dbReference>
<dbReference type="Pfam" id="PF18376">
    <property type="entry name" value="MDD_C"/>
    <property type="match status" value="1"/>
</dbReference>
<dbReference type="InterPro" id="IPR036554">
    <property type="entry name" value="GHMP_kinase_C_sf"/>
</dbReference>
<dbReference type="STRING" id="1798392.A3A79_02820"/>
<gene>
    <name evidence="10" type="ORF">A3A79_02820</name>
</gene>
<organism evidence="10 11">
    <name type="scientific">Candidatus Gottesmanbacteria bacterium RIFCSPLOWO2_01_FULL_43_11b</name>
    <dbReference type="NCBI Taxonomy" id="1798392"/>
    <lineage>
        <taxon>Bacteria</taxon>
        <taxon>Candidatus Gottesmaniibacteriota</taxon>
    </lineage>
</organism>
<dbReference type="SUPFAM" id="SSF55060">
    <property type="entry name" value="GHMP Kinase, C-terminal domain"/>
    <property type="match status" value="1"/>
</dbReference>
<dbReference type="Gene3D" id="3.30.230.10">
    <property type="match status" value="1"/>
</dbReference>
<proteinExistence type="inferred from homology"/>
<protein>
    <recommendedName>
        <fullName evidence="2">diphosphomevalonate decarboxylase</fullName>
        <ecNumber evidence="2">4.1.1.33</ecNumber>
    </recommendedName>
</protein>
<dbReference type="AlphaFoldDB" id="A0A1F6AHA5"/>
<dbReference type="InterPro" id="IPR014721">
    <property type="entry name" value="Ribsml_uS5_D2-typ_fold_subgr"/>
</dbReference>
<reference evidence="10 11" key="1">
    <citation type="journal article" date="2016" name="Nat. Commun.">
        <title>Thousands of microbial genomes shed light on interconnected biogeochemical processes in an aquifer system.</title>
        <authorList>
            <person name="Anantharaman K."/>
            <person name="Brown C.T."/>
            <person name="Hug L.A."/>
            <person name="Sharon I."/>
            <person name="Castelle C.J."/>
            <person name="Probst A.J."/>
            <person name="Thomas B.C."/>
            <person name="Singh A."/>
            <person name="Wilkins M.J."/>
            <person name="Karaoz U."/>
            <person name="Brodie E.L."/>
            <person name="Williams K.H."/>
            <person name="Hubbard S.S."/>
            <person name="Banfield J.F."/>
        </authorList>
    </citation>
    <scope>NUCLEOTIDE SEQUENCE [LARGE SCALE GENOMIC DNA]</scope>
</reference>
<dbReference type="GO" id="GO:0005829">
    <property type="term" value="C:cytosol"/>
    <property type="evidence" value="ECO:0007669"/>
    <property type="project" value="InterPro"/>
</dbReference>
<evidence type="ECO:0000256" key="5">
    <source>
        <dbReference type="ARBA" id="ARBA00022840"/>
    </source>
</evidence>